<organism evidence="3 4">
    <name type="scientific">Microcystis aeruginosa NIES-44</name>
    <dbReference type="NCBI Taxonomy" id="449439"/>
    <lineage>
        <taxon>Bacteria</taxon>
        <taxon>Bacillati</taxon>
        <taxon>Cyanobacteriota</taxon>
        <taxon>Cyanophyceae</taxon>
        <taxon>Oscillatoriophycideae</taxon>
        <taxon>Chroococcales</taxon>
        <taxon>Microcystaceae</taxon>
        <taxon>Microcystis</taxon>
    </lineage>
</organism>
<dbReference type="PANTHER" id="PTHR37828">
    <property type="entry name" value="GSR2449 PROTEIN"/>
    <property type="match status" value="1"/>
</dbReference>
<dbReference type="InterPro" id="IPR011008">
    <property type="entry name" value="Dimeric_a/b-barrel"/>
</dbReference>
<comment type="similarity">
    <text evidence="1">Belongs to the YciI family.</text>
</comment>
<dbReference type="Proteomes" id="UP000030321">
    <property type="component" value="Unassembled WGS sequence"/>
</dbReference>
<comment type="caution">
    <text evidence="3">The sequence shown here is derived from an EMBL/GenBank/DDBJ whole genome shotgun (WGS) entry which is preliminary data.</text>
</comment>
<proteinExistence type="inferred from homology"/>
<dbReference type="PANTHER" id="PTHR37828:SF1">
    <property type="entry name" value="YCII-RELATED DOMAIN-CONTAINING PROTEIN"/>
    <property type="match status" value="1"/>
</dbReference>
<evidence type="ECO:0000256" key="1">
    <source>
        <dbReference type="ARBA" id="ARBA00007689"/>
    </source>
</evidence>
<dbReference type="RefSeq" id="WP_045358499.1">
    <property type="nucleotide sequence ID" value="NZ_BBPA01000024.1"/>
</dbReference>
<dbReference type="SUPFAM" id="SSF54909">
    <property type="entry name" value="Dimeric alpha+beta barrel"/>
    <property type="match status" value="1"/>
</dbReference>
<dbReference type="AlphaFoldDB" id="A0A0A1VS76"/>
<dbReference type="InterPro" id="IPR005545">
    <property type="entry name" value="YCII"/>
</dbReference>
<feature type="domain" description="YCII-related" evidence="2">
    <location>
        <begin position="21"/>
        <end position="84"/>
    </location>
</feature>
<sequence>MTWFVKIEKGIVDKATFDRYVSAHKDYVRDLISQGRAAKTGYWAERGGGMLLFKADSLEEAQAIIVRDPLIENGCVEYELHEWRIVVE</sequence>
<dbReference type="Gene3D" id="3.30.70.1060">
    <property type="entry name" value="Dimeric alpha+beta barrel"/>
    <property type="match status" value="1"/>
</dbReference>
<accession>A0A0A1VS76</accession>
<reference evidence="4" key="1">
    <citation type="journal article" date="2015" name="Genome">
        <title>Whole Genome Sequence of the Non-Microcystin-Producing Microcystis aeruginosa Strain NIES-44.</title>
        <authorList>
            <person name="Okano K."/>
            <person name="Miyata N."/>
            <person name="Ozaki Y."/>
        </authorList>
    </citation>
    <scope>NUCLEOTIDE SEQUENCE [LARGE SCALE GENOMIC DNA]</scope>
    <source>
        <strain evidence="4">NIES-44</strain>
    </source>
</reference>
<evidence type="ECO:0000259" key="2">
    <source>
        <dbReference type="Pfam" id="PF03795"/>
    </source>
</evidence>
<name>A0A0A1VS76_MICAE</name>
<gene>
    <name evidence="3" type="ORF">N44_01245</name>
</gene>
<evidence type="ECO:0000313" key="4">
    <source>
        <dbReference type="Proteomes" id="UP000030321"/>
    </source>
</evidence>
<protein>
    <recommendedName>
        <fullName evidence="2">YCII-related domain-containing protein</fullName>
    </recommendedName>
</protein>
<dbReference type="Pfam" id="PF03795">
    <property type="entry name" value="YCII"/>
    <property type="match status" value="1"/>
</dbReference>
<evidence type="ECO:0000313" key="3">
    <source>
        <dbReference type="EMBL" id="GAL92687.1"/>
    </source>
</evidence>
<dbReference type="EMBL" id="BBPA01000024">
    <property type="protein sequence ID" value="GAL92687.1"/>
    <property type="molecule type" value="Genomic_DNA"/>
</dbReference>